<accession>A6K1P9</accession>
<evidence type="ECO:0000313" key="1">
    <source>
        <dbReference type="EMBL" id="EDL89706.1"/>
    </source>
</evidence>
<reference evidence="1 2" key="1">
    <citation type="submission" date="2005-07" db="EMBL/GenBank/DDBJ databases">
        <authorList>
            <person name="Mural R.J."/>
            <person name="Li P.W."/>
            <person name="Adams M.D."/>
            <person name="Amanatides P.G."/>
            <person name="Baden-Tillson H."/>
            <person name="Barnstead M."/>
            <person name="Chin S.H."/>
            <person name="Dew I."/>
            <person name="Evans C.A."/>
            <person name="Ferriera S."/>
            <person name="Flanigan M."/>
            <person name="Fosler C."/>
            <person name="Glodek A."/>
            <person name="Gu Z."/>
            <person name="Holt R.A."/>
            <person name="Jennings D."/>
            <person name="Kraft C.L."/>
            <person name="Lu F."/>
            <person name="Nguyen T."/>
            <person name="Nusskern D.R."/>
            <person name="Pfannkoch C.M."/>
            <person name="Sitter C."/>
            <person name="Sutton G.G."/>
            <person name="Venter J.C."/>
            <person name="Wang Z."/>
            <person name="Woodage T."/>
            <person name="Zheng X.H."/>
            <person name="Zhong F."/>
        </authorList>
    </citation>
    <scope>NUCLEOTIDE SEQUENCE [LARGE SCALE GENOMIC DNA]</scope>
    <source>
        <strain>BN</strain>
        <strain evidence="2">Sprague-Dawley</strain>
    </source>
</reference>
<protein>
    <submittedName>
        <fullName evidence="1">RCG42628, isoform CRA_a</fullName>
    </submittedName>
</protein>
<dbReference type="Proteomes" id="UP000234681">
    <property type="component" value="Chromosome 12"/>
</dbReference>
<name>A6K1P9_RAT</name>
<gene>
    <name evidence="1" type="ORF">rCG_42628</name>
</gene>
<sequence>MEEFPLLMPSGTSLWHLVLGPTTMPSGGTSTCPAHCRPRCLNEWPRLRGSFGLWDQSIMGSELCQDLPVFSWMEFFMGLRSLSVTARPPFESPARKKTFSHFHGGEINSVLCFYFRYIFFYYNQD</sequence>
<dbReference type="EMBL" id="CH474012">
    <property type="protein sequence ID" value="EDL89706.1"/>
    <property type="molecule type" value="Genomic_DNA"/>
</dbReference>
<evidence type="ECO:0000313" key="2">
    <source>
        <dbReference type="Proteomes" id="UP000234681"/>
    </source>
</evidence>
<organism evidence="1 2">
    <name type="scientific">Rattus norvegicus</name>
    <name type="common">Rat</name>
    <dbReference type="NCBI Taxonomy" id="10116"/>
    <lineage>
        <taxon>Eukaryota</taxon>
        <taxon>Metazoa</taxon>
        <taxon>Chordata</taxon>
        <taxon>Craniata</taxon>
        <taxon>Vertebrata</taxon>
        <taxon>Euteleostomi</taxon>
        <taxon>Mammalia</taxon>
        <taxon>Eutheria</taxon>
        <taxon>Euarchontoglires</taxon>
        <taxon>Glires</taxon>
        <taxon>Rodentia</taxon>
        <taxon>Myomorpha</taxon>
        <taxon>Muroidea</taxon>
        <taxon>Muridae</taxon>
        <taxon>Murinae</taxon>
        <taxon>Rattus</taxon>
    </lineage>
</organism>
<proteinExistence type="predicted"/>
<dbReference type="AlphaFoldDB" id="A6K1P9"/>